<accession>A0A4Q2JQX6</accession>
<feature type="compositionally biased region" description="Acidic residues" evidence="1">
    <location>
        <begin position="181"/>
        <end position="192"/>
    </location>
</feature>
<keyword evidence="2" id="KW-0812">Transmembrane</keyword>
<protein>
    <submittedName>
        <fullName evidence="3">Uncharacterized protein</fullName>
    </submittedName>
</protein>
<dbReference type="OrthoDB" id="5082342at2"/>
<dbReference type="AlphaFoldDB" id="A0A4Q2JQX6"/>
<feature type="region of interest" description="Disordered" evidence="1">
    <location>
        <begin position="173"/>
        <end position="211"/>
    </location>
</feature>
<feature type="transmembrane region" description="Helical" evidence="2">
    <location>
        <begin position="21"/>
        <end position="50"/>
    </location>
</feature>
<evidence type="ECO:0000313" key="4">
    <source>
        <dbReference type="Proteomes" id="UP000292935"/>
    </source>
</evidence>
<proteinExistence type="predicted"/>
<feature type="transmembrane region" description="Helical" evidence="2">
    <location>
        <begin position="105"/>
        <end position="127"/>
    </location>
</feature>
<gene>
    <name evidence="3" type="ORF">ESP57_10595</name>
</gene>
<comment type="caution">
    <text evidence="3">The sequence shown here is derived from an EMBL/GenBank/DDBJ whole genome shotgun (WGS) entry which is preliminary data.</text>
</comment>
<dbReference type="Proteomes" id="UP000292935">
    <property type="component" value="Unassembled WGS sequence"/>
</dbReference>
<organism evidence="3 4">
    <name type="scientific">Agromyces fucosus</name>
    <dbReference type="NCBI Taxonomy" id="41985"/>
    <lineage>
        <taxon>Bacteria</taxon>
        <taxon>Bacillati</taxon>
        <taxon>Actinomycetota</taxon>
        <taxon>Actinomycetes</taxon>
        <taxon>Micrococcales</taxon>
        <taxon>Microbacteriaceae</taxon>
        <taxon>Agromyces</taxon>
    </lineage>
</organism>
<keyword evidence="4" id="KW-1185">Reference proteome</keyword>
<keyword evidence="2" id="KW-0472">Membrane</keyword>
<sequence length="211" mass="21392">MPTRTVDPHRLHRADRAVLAALVALAILVGIWPLTGVLTTYVPLLAVPAAAGLPYLIPALRLMPLGDTTWAFWLADVAGVLVMLLVAFVMLRAPKRRAVPSPGRAFGRGVWVTTVAVVAGNLVRGVFTSFTVHADLGTYLGTTAANVVVSAITGALLGLVVGAVAAIVATTGRGSGGTDSDGADGDEADAAADAETQTVGDDADAEASVTA</sequence>
<evidence type="ECO:0000256" key="1">
    <source>
        <dbReference type="SAM" id="MobiDB-lite"/>
    </source>
</evidence>
<evidence type="ECO:0000256" key="2">
    <source>
        <dbReference type="SAM" id="Phobius"/>
    </source>
</evidence>
<dbReference type="EMBL" id="SDPO01000002">
    <property type="protein sequence ID" value="RXZ49356.1"/>
    <property type="molecule type" value="Genomic_DNA"/>
</dbReference>
<dbReference type="RefSeq" id="WP_129231514.1">
    <property type="nucleotide sequence ID" value="NZ_SDPO01000002.1"/>
</dbReference>
<feature type="transmembrane region" description="Helical" evidence="2">
    <location>
        <begin position="147"/>
        <end position="169"/>
    </location>
</feature>
<keyword evidence="2" id="KW-1133">Transmembrane helix</keyword>
<feature type="transmembrane region" description="Helical" evidence="2">
    <location>
        <begin position="70"/>
        <end position="93"/>
    </location>
</feature>
<evidence type="ECO:0000313" key="3">
    <source>
        <dbReference type="EMBL" id="RXZ49356.1"/>
    </source>
</evidence>
<name>A0A4Q2JQX6_9MICO</name>
<reference evidence="3 4" key="1">
    <citation type="submission" date="2019-01" db="EMBL/GenBank/DDBJ databases">
        <authorList>
            <person name="Li J."/>
        </authorList>
    </citation>
    <scope>NUCLEOTIDE SEQUENCE [LARGE SCALE GENOMIC DNA]</scope>
    <source>
        <strain evidence="3 4">CCUG 35506</strain>
    </source>
</reference>